<dbReference type="Gene3D" id="1.25.40.10">
    <property type="entry name" value="Tetratricopeptide repeat domain"/>
    <property type="match status" value="1"/>
</dbReference>
<organism evidence="1 2">
    <name type="scientific">Paenibacillus ginsengarvi</name>
    <dbReference type="NCBI Taxonomy" id="400777"/>
    <lineage>
        <taxon>Bacteria</taxon>
        <taxon>Bacillati</taxon>
        <taxon>Bacillota</taxon>
        <taxon>Bacilli</taxon>
        <taxon>Bacillales</taxon>
        <taxon>Paenibacillaceae</taxon>
        <taxon>Paenibacillus</taxon>
    </lineage>
</organism>
<gene>
    <name evidence="1" type="ORF">D7M11_32275</name>
</gene>
<dbReference type="Pfam" id="PF09986">
    <property type="entry name" value="DUF2225"/>
    <property type="match status" value="1"/>
</dbReference>
<keyword evidence="2" id="KW-1185">Reference proteome</keyword>
<protein>
    <submittedName>
        <fullName evidence="1">DUF2225 domain-containing protein</fullName>
    </submittedName>
</protein>
<dbReference type="Proteomes" id="UP000282311">
    <property type="component" value="Unassembled WGS sequence"/>
</dbReference>
<dbReference type="SUPFAM" id="SSF48452">
    <property type="entry name" value="TPR-like"/>
    <property type="match status" value="1"/>
</dbReference>
<dbReference type="EMBL" id="RBAH01000037">
    <property type="protein sequence ID" value="RKN65441.1"/>
    <property type="molecule type" value="Genomic_DNA"/>
</dbReference>
<comment type="caution">
    <text evidence="1">The sequence shown here is derived from an EMBL/GenBank/DDBJ whole genome shotgun (WGS) entry which is preliminary data.</text>
</comment>
<proteinExistence type="predicted"/>
<reference evidence="1 2" key="1">
    <citation type="journal article" date="2007" name="Int. J. Syst. Evol. Microbiol.">
        <title>Paenibacillus ginsengarvi sp. nov., isolated from soil from ginseng cultivation.</title>
        <authorList>
            <person name="Yoon M.H."/>
            <person name="Ten L.N."/>
            <person name="Im W.T."/>
        </authorList>
    </citation>
    <scope>NUCLEOTIDE SEQUENCE [LARGE SCALE GENOMIC DNA]</scope>
    <source>
        <strain evidence="1 2">KCTC 13059</strain>
    </source>
</reference>
<evidence type="ECO:0000313" key="1">
    <source>
        <dbReference type="EMBL" id="RKN65441.1"/>
    </source>
</evidence>
<dbReference type="OrthoDB" id="9780343at2"/>
<dbReference type="AlphaFoldDB" id="A0A3B0AYW3"/>
<accession>A0A3B0AYW3</accession>
<sequence length="240" mass="28258">MTHVETELDPLYSIKANCVCCEQSFQTSRVRPSFRKPIRTESDFCIHYKLHNPDYYVVRVCPYCGYAFTENFSETMTPRTKELYYEKLGKNWNGLDLTGERDWSGAMQTYKLALVCAQIKGEKDRVVAGLLHHIAWLYRYKDNKEQEARFLQFALDAYIKVFEVEGEDVNNARLMYLIGELNRRLGNYQKAVLWFGRVINDKKIMDSAMIRACREQWVQTREDMIAAQLELPEEMKESRA</sequence>
<dbReference type="InterPro" id="IPR018708">
    <property type="entry name" value="DUF2225"/>
</dbReference>
<dbReference type="InterPro" id="IPR011990">
    <property type="entry name" value="TPR-like_helical_dom_sf"/>
</dbReference>
<evidence type="ECO:0000313" key="2">
    <source>
        <dbReference type="Proteomes" id="UP000282311"/>
    </source>
</evidence>
<name>A0A3B0AYW3_9BACL</name>